<gene>
    <name evidence="3" type="ORF">S12H4_52921</name>
</gene>
<dbReference type="AlphaFoldDB" id="X1V708"/>
<dbReference type="Gene3D" id="1.10.3210.10">
    <property type="entry name" value="Hypothetical protein af1432"/>
    <property type="match status" value="1"/>
</dbReference>
<evidence type="ECO:0000313" key="3">
    <source>
        <dbReference type="EMBL" id="GAJ11802.1"/>
    </source>
</evidence>
<evidence type="ECO:0000256" key="1">
    <source>
        <dbReference type="ARBA" id="ARBA00022801"/>
    </source>
</evidence>
<comment type="caution">
    <text evidence="3">The sequence shown here is derived from an EMBL/GenBank/DDBJ whole genome shotgun (WGS) entry which is preliminary data.</text>
</comment>
<dbReference type="EMBL" id="BARW01033627">
    <property type="protein sequence ID" value="GAJ11802.1"/>
    <property type="molecule type" value="Genomic_DNA"/>
</dbReference>
<feature type="non-terminal residue" evidence="3">
    <location>
        <position position="1"/>
    </location>
</feature>
<sequence>EADEYLPELRPPLEAQLIDLADEVAYNTADLDDAYSAGLVRLDEILAHVPLFADACATVETRFPGADDRLRFHESLRVLFDELVSGLIEGTLDAANQAEAESYLDVRHHPARLAAFTPATEAASHTLKMFLHGYVYNSIPLAAARNLCRSMIAELFGHYLENPKLLPEPYQSQVKAAPPHRVVCDYIAGMTDPFFRRTYEEILGKT</sequence>
<name>X1V708_9ZZZZ</name>
<feature type="domain" description="Phosphohydrolase-associated" evidence="2">
    <location>
        <begin position="115"/>
        <end position="200"/>
    </location>
</feature>
<reference evidence="3" key="1">
    <citation type="journal article" date="2014" name="Front. Microbiol.">
        <title>High frequency of phylogenetically diverse reductive dehalogenase-homologous genes in deep subseafloor sedimentary metagenomes.</title>
        <authorList>
            <person name="Kawai M."/>
            <person name="Futagami T."/>
            <person name="Toyoda A."/>
            <person name="Takaki Y."/>
            <person name="Nishi S."/>
            <person name="Hori S."/>
            <person name="Arai W."/>
            <person name="Tsubouchi T."/>
            <person name="Morono Y."/>
            <person name="Uchiyama I."/>
            <person name="Ito T."/>
            <person name="Fujiyama A."/>
            <person name="Inagaki F."/>
            <person name="Takami H."/>
        </authorList>
    </citation>
    <scope>NUCLEOTIDE SEQUENCE</scope>
    <source>
        <strain evidence="3">Expedition CK06-06</strain>
    </source>
</reference>
<protein>
    <recommendedName>
        <fullName evidence="2">Phosphohydrolase-associated domain-containing protein</fullName>
    </recommendedName>
</protein>
<proteinExistence type="predicted"/>
<dbReference type="InterPro" id="IPR026875">
    <property type="entry name" value="PHydrolase_assoc_dom"/>
</dbReference>
<dbReference type="SUPFAM" id="SSF109604">
    <property type="entry name" value="HD-domain/PDEase-like"/>
    <property type="match status" value="1"/>
</dbReference>
<organism evidence="3">
    <name type="scientific">marine sediment metagenome</name>
    <dbReference type="NCBI Taxonomy" id="412755"/>
    <lineage>
        <taxon>unclassified sequences</taxon>
        <taxon>metagenomes</taxon>
        <taxon>ecological metagenomes</taxon>
    </lineage>
</organism>
<dbReference type="GO" id="GO:0016787">
    <property type="term" value="F:hydrolase activity"/>
    <property type="evidence" value="ECO:0007669"/>
    <property type="project" value="UniProtKB-KW"/>
</dbReference>
<evidence type="ECO:0000259" key="2">
    <source>
        <dbReference type="Pfam" id="PF13286"/>
    </source>
</evidence>
<dbReference type="Pfam" id="PF13286">
    <property type="entry name" value="HD_assoc"/>
    <property type="match status" value="1"/>
</dbReference>
<accession>X1V708</accession>
<keyword evidence="1" id="KW-0378">Hydrolase</keyword>